<sequence>MNRSRSRTTVVTSGLAACGLTAAVLLSGCGAGQVSQTAMQMPAVNGTTASVGDPTYGIALRNLHIRAPQTTDAVEPGTEAELIFVAVNGSAENPDRLVSITSDVGTVTVTGNADVPAGGTLVVGTPDGQVSPLDAVEDARTVEATVALTKPISNGINYDFTFTFQRAGSSTIAVPISAGETARRDAEPGGGSAGGDTGGGH</sequence>
<dbReference type="Gene3D" id="2.60.40.1890">
    <property type="entry name" value="PCu(A)C copper chaperone"/>
    <property type="match status" value="1"/>
</dbReference>
<evidence type="ECO:0000256" key="2">
    <source>
        <dbReference type="SAM" id="SignalP"/>
    </source>
</evidence>
<dbReference type="EMBL" id="AP022588">
    <property type="protein sequence ID" value="BBY26180.1"/>
    <property type="molecule type" value="Genomic_DNA"/>
</dbReference>
<dbReference type="RefSeq" id="WP_163795282.1">
    <property type="nucleotide sequence ID" value="NZ_AP022588.1"/>
</dbReference>
<keyword evidence="4" id="KW-1185">Reference proteome</keyword>
<gene>
    <name evidence="3" type="ORF">MSEDJ_02760</name>
</gene>
<dbReference type="AlphaFoldDB" id="A0A7I7QJ77"/>
<feature type="region of interest" description="Disordered" evidence="1">
    <location>
        <begin position="178"/>
        <end position="201"/>
    </location>
</feature>
<feature type="chain" id="PRO_5038910149" description="Lipoprotein LpqE" evidence="2">
    <location>
        <begin position="23"/>
        <end position="201"/>
    </location>
</feature>
<evidence type="ECO:0000313" key="4">
    <source>
        <dbReference type="Proteomes" id="UP000467193"/>
    </source>
</evidence>
<evidence type="ECO:0000313" key="3">
    <source>
        <dbReference type="EMBL" id="BBY26180.1"/>
    </source>
</evidence>
<dbReference type="KEGG" id="msei:MSEDJ_02760"/>
<feature type="signal peptide" evidence="2">
    <location>
        <begin position="1"/>
        <end position="22"/>
    </location>
</feature>
<evidence type="ECO:0008006" key="5">
    <source>
        <dbReference type="Google" id="ProtNLM"/>
    </source>
</evidence>
<accession>A0A7I7QJ77</accession>
<dbReference type="Proteomes" id="UP000467193">
    <property type="component" value="Chromosome"/>
</dbReference>
<organism evidence="3 4">
    <name type="scientific">Mycolicibacterium sediminis</name>
    <dbReference type="NCBI Taxonomy" id="1286180"/>
    <lineage>
        <taxon>Bacteria</taxon>
        <taxon>Bacillati</taxon>
        <taxon>Actinomycetota</taxon>
        <taxon>Actinomycetes</taxon>
        <taxon>Mycobacteriales</taxon>
        <taxon>Mycobacteriaceae</taxon>
        <taxon>Mycolicibacterium</taxon>
    </lineage>
</organism>
<protein>
    <recommendedName>
        <fullName evidence="5">Lipoprotein LpqE</fullName>
    </recommendedName>
</protein>
<dbReference type="PROSITE" id="PS51257">
    <property type="entry name" value="PROKAR_LIPOPROTEIN"/>
    <property type="match status" value="1"/>
</dbReference>
<reference evidence="3 4" key="1">
    <citation type="journal article" date="2019" name="Emerg. Microbes Infect.">
        <title>Comprehensive subspecies identification of 175 nontuberculous mycobacteria species based on 7547 genomic profiles.</title>
        <authorList>
            <person name="Matsumoto Y."/>
            <person name="Kinjo T."/>
            <person name="Motooka D."/>
            <person name="Nabeya D."/>
            <person name="Jung N."/>
            <person name="Uechi K."/>
            <person name="Horii T."/>
            <person name="Iida T."/>
            <person name="Fujita J."/>
            <person name="Nakamura S."/>
        </authorList>
    </citation>
    <scope>NUCLEOTIDE SEQUENCE [LARGE SCALE GENOMIC DNA]</scope>
    <source>
        <strain evidence="3 4">JCM 17899</strain>
    </source>
</reference>
<name>A0A7I7QJ77_9MYCO</name>
<dbReference type="InterPro" id="IPR036182">
    <property type="entry name" value="PCuAC_sf"/>
</dbReference>
<dbReference type="InterPro" id="IPR007410">
    <property type="entry name" value="LpqE-like"/>
</dbReference>
<feature type="compositionally biased region" description="Gly residues" evidence="1">
    <location>
        <begin position="188"/>
        <end position="201"/>
    </location>
</feature>
<evidence type="ECO:0000256" key="1">
    <source>
        <dbReference type="SAM" id="MobiDB-lite"/>
    </source>
</evidence>
<dbReference type="Pfam" id="PF04314">
    <property type="entry name" value="PCuAC"/>
    <property type="match status" value="1"/>
</dbReference>
<keyword evidence="2" id="KW-0732">Signal</keyword>
<proteinExistence type="predicted"/>